<dbReference type="GO" id="GO:0016616">
    <property type="term" value="F:oxidoreductase activity, acting on the CH-OH group of donors, NAD or NADP as acceptor"/>
    <property type="evidence" value="ECO:0007669"/>
    <property type="project" value="UniProtKB-ARBA"/>
</dbReference>
<evidence type="ECO:0000259" key="4">
    <source>
        <dbReference type="Pfam" id="PF13087"/>
    </source>
</evidence>
<dbReference type="FunFam" id="3.20.20.100:FF:000002">
    <property type="entry name" value="2,5-diketo-D-gluconic acid reductase A"/>
    <property type="match status" value="1"/>
</dbReference>
<dbReference type="InterPro" id="IPR036812">
    <property type="entry name" value="NAD(P)_OxRdtase_dom_sf"/>
</dbReference>
<evidence type="ECO:0000313" key="5">
    <source>
        <dbReference type="EMBL" id="KAK7747979.1"/>
    </source>
</evidence>
<evidence type="ECO:0000259" key="3">
    <source>
        <dbReference type="Pfam" id="PF00248"/>
    </source>
</evidence>
<feature type="region of interest" description="Disordered" evidence="2">
    <location>
        <begin position="1"/>
        <end position="44"/>
    </location>
</feature>
<dbReference type="PROSITE" id="PS00062">
    <property type="entry name" value="ALDOKETO_REDUCTASE_2"/>
    <property type="match status" value="1"/>
</dbReference>
<reference evidence="5 6" key="1">
    <citation type="journal article" date="2023" name="PLoS ONE">
        <title>Cytospora paraplurivora sp. nov. isolated from orchards with fruit tree decline syndrome in Ontario, Canada.</title>
        <authorList>
            <person name="Ilyukhin E."/>
            <person name="Nguyen H.D.T."/>
            <person name="Castle A.J."/>
            <person name="Ellouze W."/>
        </authorList>
    </citation>
    <scope>NUCLEOTIDE SEQUENCE [LARGE SCALE GENOMIC DNA]</scope>
    <source>
        <strain evidence="5 6">FDS-564</strain>
    </source>
</reference>
<dbReference type="InterPro" id="IPR023210">
    <property type="entry name" value="NADP_OxRdtase_dom"/>
</dbReference>
<dbReference type="InterPro" id="IPR041679">
    <property type="entry name" value="DNA2/NAM7-like_C"/>
</dbReference>
<dbReference type="SUPFAM" id="SSF51430">
    <property type="entry name" value="NAD(P)-linked oxidoreductase"/>
    <property type="match status" value="1"/>
</dbReference>
<comment type="caution">
    <text evidence="5">The sequence shown here is derived from an EMBL/GenBank/DDBJ whole genome shotgun (WGS) entry which is preliminary data.</text>
</comment>
<dbReference type="AlphaFoldDB" id="A0AAN9YMG3"/>
<dbReference type="EMBL" id="JAJSPL020000003">
    <property type="protein sequence ID" value="KAK7747979.1"/>
    <property type="molecule type" value="Genomic_DNA"/>
</dbReference>
<dbReference type="InterPro" id="IPR020471">
    <property type="entry name" value="AKR"/>
</dbReference>
<dbReference type="GO" id="GO:0016652">
    <property type="term" value="F:oxidoreductase activity, acting on NAD(P)H as acceptor"/>
    <property type="evidence" value="ECO:0007669"/>
    <property type="project" value="InterPro"/>
</dbReference>
<dbReference type="CDD" id="cd19120">
    <property type="entry name" value="AKR_AKR3C2-3"/>
    <property type="match status" value="1"/>
</dbReference>
<keyword evidence="1" id="KW-0560">Oxidoreductase</keyword>
<evidence type="ECO:0000256" key="1">
    <source>
        <dbReference type="ARBA" id="ARBA00023002"/>
    </source>
</evidence>
<keyword evidence="6" id="KW-1185">Reference proteome</keyword>
<dbReference type="Gene3D" id="3.40.50.300">
    <property type="entry name" value="P-loop containing nucleotide triphosphate hydrolases"/>
    <property type="match status" value="2"/>
</dbReference>
<gene>
    <name evidence="5" type="ORF">SLS53_001231</name>
</gene>
<name>A0AAN9YMG3_9PEZI</name>
<protein>
    <recommendedName>
        <fullName evidence="7">RNA helicase</fullName>
    </recommendedName>
</protein>
<sequence>MPRNKSTRGPRIPKIQPLSEKDDSRPEDERSSSANTIPEDRDNAIERTTKAITLPAPEQNEAVHDPTDDQIDYNIDRVVGAEPQKKQLASTDDGNQDCEPGFDIYARPYIPEIFTVINTLPGTTIFTAPKKEIDFQSYVATSLGLAAGFFPQPAPLSLPSTALIVDEATQAMEPEVLIPLTVVAPPVNALNNFKPLFVMAGDENQLGPRTSLPFSPLKQSLFARLAMRPVYADHPLAMGSKGAEPPPLTQSILPIHRPAFANLIRNYRSHPAILAVPSSLFYADTLKSEAKDTGRLERWDGWKGREWPVLFHDNPSPDELSPLGLGEGMGGWHNAGKVDIACRYANSLVASGLIEQSEVCIMSPFKAQVKRLRQSMRTSPYGGLEGVNIGPTEAFQGLEHGVVILCATRSRQRFVEKDQQLGWGVIGMPNKMNFALTRAKYGLIVIGRRGLLMEDPYWKAFVEFCERNGLVAGDTGTAHYKRGADAATRIDKKIIADTVAAIKAGFFHLDGADGYGNEAELGRAIKEAGVPREKLYVVTKASKPVAGRDLAEDLTTSLEKLGLDYVDLYLIHQPFFADGDPALLQQKWAEMEAIRASGRARSIGVSNFLQGHLETVLQAARVPPAINQIEYHPYLQHEGDLLAFHRERAIAVSAYAPLTPVTKARPGPLDDVYPPLAKKYGVTEGEVALRWILDQGIIAITTSSNEERLRQYVTRLPSIKLTPAEVNLIAGRGKLKHYRGFWKHIYKEADHS</sequence>
<feature type="compositionally biased region" description="Basic and acidic residues" evidence="2">
    <location>
        <begin position="19"/>
        <end position="31"/>
    </location>
</feature>
<organism evidence="5 6">
    <name type="scientific">Cytospora paraplurivora</name>
    <dbReference type="NCBI Taxonomy" id="2898453"/>
    <lineage>
        <taxon>Eukaryota</taxon>
        <taxon>Fungi</taxon>
        <taxon>Dikarya</taxon>
        <taxon>Ascomycota</taxon>
        <taxon>Pezizomycotina</taxon>
        <taxon>Sordariomycetes</taxon>
        <taxon>Sordariomycetidae</taxon>
        <taxon>Diaporthales</taxon>
        <taxon>Cytosporaceae</taxon>
        <taxon>Cytospora</taxon>
    </lineage>
</organism>
<dbReference type="InterPro" id="IPR044494">
    <property type="entry name" value="AKR3C2/3"/>
</dbReference>
<dbReference type="PRINTS" id="PR00069">
    <property type="entry name" value="ALDKETRDTASE"/>
</dbReference>
<feature type="domain" description="DNA2/NAM7 helicase-like C-terminal" evidence="4">
    <location>
        <begin position="260"/>
        <end position="448"/>
    </location>
</feature>
<accession>A0AAN9YMG3</accession>
<dbReference type="Proteomes" id="UP001320245">
    <property type="component" value="Unassembled WGS sequence"/>
</dbReference>
<dbReference type="SUPFAM" id="SSF52540">
    <property type="entry name" value="P-loop containing nucleoside triphosphate hydrolases"/>
    <property type="match status" value="1"/>
</dbReference>
<evidence type="ECO:0008006" key="7">
    <source>
        <dbReference type="Google" id="ProtNLM"/>
    </source>
</evidence>
<dbReference type="Pfam" id="PF13087">
    <property type="entry name" value="AAA_12"/>
    <property type="match status" value="1"/>
</dbReference>
<proteinExistence type="predicted"/>
<dbReference type="Pfam" id="PF00248">
    <property type="entry name" value="Aldo_ket_red"/>
    <property type="match status" value="1"/>
</dbReference>
<dbReference type="CDD" id="cd18808">
    <property type="entry name" value="SF1_C_Upf1"/>
    <property type="match status" value="1"/>
</dbReference>
<feature type="domain" description="NADP-dependent oxidoreductase" evidence="3">
    <location>
        <begin position="476"/>
        <end position="729"/>
    </location>
</feature>
<dbReference type="Gene3D" id="3.20.20.100">
    <property type="entry name" value="NADP-dependent oxidoreductase domain"/>
    <property type="match status" value="1"/>
</dbReference>
<dbReference type="InterPro" id="IPR018170">
    <property type="entry name" value="Aldo/ket_reductase_CS"/>
</dbReference>
<evidence type="ECO:0000256" key="2">
    <source>
        <dbReference type="SAM" id="MobiDB-lite"/>
    </source>
</evidence>
<dbReference type="PANTHER" id="PTHR11732">
    <property type="entry name" value="ALDO/KETO REDUCTASE"/>
    <property type="match status" value="1"/>
</dbReference>
<evidence type="ECO:0000313" key="6">
    <source>
        <dbReference type="Proteomes" id="UP001320245"/>
    </source>
</evidence>
<dbReference type="InterPro" id="IPR027417">
    <property type="entry name" value="P-loop_NTPase"/>
</dbReference>
<dbReference type="InterPro" id="IPR047187">
    <property type="entry name" value="SF1_C_Upf1"/>
</dbReference>